<keyword evidence="2" id="KW-1185">Reference proteome</keyword>
<dbReference type="RefSeq" id="WP_397081803.1">
    <property type="nucleotide sequence ID" value="NZ_JBITGY010000003.1"/>
</dbReference>
<dbReference type="EMBL" id="JBITGY010000003">
    <property type="protein sequence ID" value="MFI6498566.1"/>
    <property type="molecule type" value="Genomic_DNA"/>
</dbReference>
<accession>A0ABW7YSA2</accession>
<proteinExistence type="predicted"/>
<comment type="caution">
    <text evidence="1">The sequence shown here is derived from an EMBL/GenBank/DDBJ whole genome shotgun (WGS) entry which is preliminary data.</text>
</comment>
<evidence type="ECO:0000313" key="1">
    <source>
        <dbReference type="EMBL" id="MFI6498566.1"/>
    </source>
</evidence>
<name>A0ABW7YSA2_9ACTN</name>
<gene>
    <name evidence="1" type="ORF">ACIBG2_14340</name>
</gene>
<dbReference type="Proteomes" id="UP001612741">
    <property type="component" value="Unassembled WGS sequence"/>
</dbReference>
<organism evidence="1 2">
    <name type="scientific">Nonomuraea typhae</name>
    <dbReference type="NCBI Taxonomy" id="2603600"/>
    <lineage>
        <taxon>Bacteria</taxon>
        <taxon>Bacillati</taxon>
        <taxon>Actinomycetota</taxon>
        <taxon>Actinomycetes</taxon>
        <taxon>Streptosporangiales</taxon>
        <taxon>Streptosporangiaceae</taxon>
        <taxon>Nonomuraea</taxon>
    </lineage>
</organism>
<reference evidence="1 2" key="1">
    <citation type="submission" date="2024-10" db="EMBL/GenBank/DDBJ databases">
        <title>The Natural Products Discovery Center: Release of the First 8490 Sequenced Strains for Exploring Actinobacteria Biosynthetic Diversity.</title>
        <authorList>
            <person name="Kalkreuter E."/>
            <person name="Kautsar S.A."/>
            <person name="Yang D."/>
            <person name="Bader C.D."/>
            <person name="Teijaro C.N."/>
            <person name="Fluegel L."/>
            <person name="Davis C.M."/>
            <person name="Simpson J.R."/>
            <person name="Lauterbach L."/>
            <person name="Steele A.D."/>
            <person name="Gui C."/>
            <person name="Meng S."/>
            <person name="Li G."/>
            <person name="Viehrig K."/>
            <person name="Ye F."/>
            <person name="Su P."/>
            <person name="Kiefer A.F."/>
            <person name="Nichols A."/>
            <person name="Cepeda A.J."/>
            <person name="Yan W."/>
            <person name="Fan B."/>
            <person name="Jiang Y."/>
            <person name="Adhikari A."/>
            <person name="Zheng C.-J."/>
            <person name="Schuster L."/>
            <person name="Cowan T.M."/>
            <person name="Smanski M.J."/>
            <person name="Chevrette M.G."/>
            <person name="De Carvalho L.P.S."/>
            <person name="Shen B."/>
        </authorList>
    </citation>
    <scope>NUCLEOTIDE SEQUENCE [LARGE SCALE GENOMIC DNA]</scope>
    <source>
        <strain evidence="1 2">NPDC050545</strain>
    </source>
</reference>
<sequence>MLSGDEVHFRADGTGELRSSSVAFGEERLPFRWRMAGYAAVRISLDDEERVVMMEFRRLETDAGAVTVLAEPGADAFWPAESPLELLEGDGRSAVSAW</sequence>
<evidence type="ECO:0000313" key="2">
    <source>
        <dbReference type="Proteomes" id="UP001612741"/>
    </source>
</evidence>
<protein>
    <submittedName>
        <fullName evidence="1">Uncharacterized protein</fullName>
    </submittedName>
</protein>